<dbReference type="GeneID" id="97672036"/>
<proteinExistence type="predicted"/>
<dbReference type="OrthoDB" id="8447912at2"/>
<sequence length="247" mass="28269">MLNYGSAAFDYEPYPICYIMDVLDEDTYGRLVETYPDRELFEYKPELGHKFSLSEVNNRQNYENFLAGSPVWKAFYDHVKSADFVEKVLEMLAANRIDLGLRRIRVLSEKTGHKASLLSRIRRQTELSARFEFSMMPADGGRILPHTDAPNKLITLVVSMMRPDEWDMAWGGGTSVCLPTDRTLVFNHLNKSMAFEDVDTVKTFPFEPNQCVLFVKTYNSWHHVAPMTGPGDAPLRKTLTINIESCV</sequence>
<dbReference type="EMBL" id="CXWC01000013">
    <property type="protein sequence ID" value="CTQ76458.1"/>
    <property type="molecule type" value="Genomic_DNA"/>
</dbReference>
<name>A0A0M7AN70_9HYPH</name>
<accession>A0A0M7AN70</accession>
<dbReference type="Proteomes" id="UP000049983">
    <property type="component" value="Unassembled WGS sequence"/>
</dbReference>
<dbReference type="Gene3D" id="2.60.120.620">
    <property type="entry name" value="q2cbj1_9rhob like domain"/>
    <property type="match status" value="1"/>
</dbReference>
<keyword evidence="2" id="KW-1185">Reference proteome</keyword>
<reference evidence="2" key="1">
    <citation type="submission" date="2015-07" db="EMBL/GenBank/DDBJ databases">
        <authorList>
            <person name="Rodrigo-Torres Lidia"/>
            <person name="Arahal R.David."/>
        </authorList>
    </citation>
    <scope>NUCLEOTIDE SEQUENCE [LARGE SCALE GENOMIC DNA]</scope>
    <source>
        <strain evidence="2">CECT 5096</strain>
    </source>
</reference>
<dbReference type="AlphaFoldDB" id="A0A0M7AN70"/>
<protein>
    <submittedName>
        <fullName evidence="1">Putative proline hydroxylase</fullName>
    </submittedName>
</protein>
<evidence type="ECO:0000313" key="2">
    <source>
        <dbReference type="Proteomes" id="UP000049983"/>
    </source>
</evidence>
<organism evidence="1 2">
    <name type="scientific">Roseibium album</name>
    <dbReference type="NCBI Taxonomy" id="311410"/>
    <lineage>
        <taxon>Bacteria</taxon>
        <taxon>Pseudomonadati</taxon>
        <taxon>Pseudomonadota</taxon>
        <taxon>Alphaproteobacteria</taxon>
        <taxon>Hyphomicrobiales</taxon>
        <taxon>Stappiaceae</taxon>
        <taxon>Roseibium</taxon>
    </lineage>
</organism>
<evidence type="ECO:0000313" key="1">
    <source>
        <dbReference type="EMBL" id="CTQ76458.1"/>
    </source>
</evidence>
<dbReference type="RefSeq" id="WP_055117169.1">
    <property type="nucleotide sequence ID" value="NZ_CXWA01000004.1"/>
</dbReference>
<dbReference type="STRING" id="311410.LA5095_03473"/>
<gene>
    <name evidence="1" type="ORF">LA5096_04755</name>
</gene>